<evidence type="ECO:0000313" key="2">
    <source>
        <dbReference type="EMBL" id="CAB4124649.1"/>
    </source>
</evidence>
<evidence type="ECO:0000256" key="1">
    <source>
        <dbReference type="SAM" id="Phobius"/>
    </source>
</evidence>
<name>A0A6J5KXI1_9CAUD</name>
<gene>
    <name evidence="2" type="ORF">UFOVP66_20</name>
</gene>
<proteinExistence type="predicted"/>
<keyword evidence="1" id="KW-1133">Transmembrane helix</keyword>
<sequence length="74" mass="8030">MKQSSYTGQNWGRSQSTLSTGALPMRKYKTGSWFEAKGLYAPGSERIPAMAWVYSIVFITIALGVLVVGAKVVS</sequence>
<dbReference type="EMBL" id="LR796180">
    <property type="protein sequence ID" value="CAB4124649.1"/>
    <property type="molecule type" value="Genomic_DNA"/>
</dbReference>
<organism evidence="2">
    <name type="scientific">uncultured Caudovirales phage</name>
    <dbReference type="NCBI Taxonomy" id="2100421"/>
    <lineage>
        <taxon>Viruses</taxon>
        <taxon>Duplodnaviria</taxon>
        <taxon>Heunggongvirae</taxon>
        <taxon>Uroviricota</taxon>
        <taxon>Caudoviricetes</taxon>
        <taxon>Peduoviridae</taxon>
        <taxon>Maltschvirus</taxon>
        <taxon>Maltschvirus maltsch</taxon>
    </lineage>
</organism>
<keyword evidence="1" id="KW-0812">Transmembrane</keyword>
<accession>A0A6J5KXI1</accession>
<reference evidence="2" key="1">
    <citation type="submission" date="2020-04" db="EMBL/GenBank/DDBJ databases">
        <authorList>
            <person name="Chiriac C."/>
            <person name="Salcher M."/>
            <person name="Ghai R."/>
            <person name="Kavagutti S V."/>
        </authorList>
    </citation>
    <scope>NUCLEOTIDE SEQUENCE</scope>
</reference>
<keyword evidence="1" id="KW-0472">Membrane</keyword>
<feature type="transmembrane region" description="Helical" evidence="1">
    <location>
        <begin position="51"/>
        <end position="73"/>
    </location>
</feature>
<protein>
    <submittedName>
        <fullName evidence="2">Uncharacterized protein</fullName>
    </submittedName>
</protein>